<dbReference type="SUPFAM" id="SSF56672">
    <property type="entry name" value="DNA/RNA polymerases"/>
    <property type="match status" value="1"/>
</dbReference>
<evidence type="ECO:0000313" key="10">
    <source>
        <dbReference type="EMBL" id="KAK1930513.1"/>
    </source>
</evidence>
<dbReference type="EC" id="2.7.7.49" evidence="1"/>
<dbReference type="Pfam" id="PF13650">
    <property type="entry name" value="Asp_protease_2"/>
    <property type="match status" value="1"/>
</dbReference>
<comment type="caution">
    <text evidence="10">The sequence shown here is derived from an EMBL/GenBank/DDBJ whole genome shotgun (WGS) entry which is preliminary data.</text>
</comment>
<dbReference type="InterPro" id="IPR041373">
    <property type="entry name" value="RT_RNaseH"/>
</dbReference>
<evidence type="ECO:0000259" key="9">
    <source>
        <dbReference type="PROSITE" id="PS50175"/>
    </source>
</evidence>
<dbReference type="InterPro" id="IPR001969">
    <property type="entry name" value="Aspartic_peptidase_AS"/>
</dbReference>
<dbReference type="SUPFAM" id="SSF50630">
    <property type="entry name" value="Acid proteases"/>
    <property type="match status" value="1"/>
</dbReference>
<dbReference type="InterPro" id="IPR043502">
    <property type="entry name" value="DNA/RNA_pol_sf"/>
</dbReference>
<keyword evidence="2" id="KW-0808">Transferase</keyword>
<evidence type="ECO:0000256" key="6">
    <source>
        <dbReference type="ARBA" id="ARBA00022801"/>
    </source>
</evidence>
<dbReference type="PANTHER" id="PTHR37984">
    <property type="entry name" value="PROTEIN CBG26694"/>
    <property type="match status" value="1"/>
</dbReference>
<keyword evidence="7" id="KW-0695">RNA-directed DNA polymerase</keyword>
<feature type="compositionally biased region" description="Basic and acidic residues" evidence="8">
    <location>
        <begin position="71"/>
        <end position="88"/>
    </location>
</feature>
<keyword evidence="5" id="KW-0255">Endonuclease</keyword>
<evidence type="ECO:0000256" key="2">
    <source>
        <dbReference type="ARBA" id="ARBA00022679"/>
    </source>
</evidence>
<keyword evidence="6" id="KW-0378">Hydrolase</keyword>
<keyword evidence="11" id="KW-1185">Reference proteome</keyword>
<dbReference type="EMBL" id="JASMQC010000038">
    <property type="protein sequence ID" value="KAK1930513.1"/>
    <property type="molecule type" value="Genomic_DNA"/>
</dbReference>
<feature type="region of interest" description="Disordered" evidence="8">
    <location>
        <begin position="17"/>
        <end position="150"/>
    </location>
</feature>
<feature type="region of interest" description="Disordered" evidence="8">
    <location>
        <begin position="292"/>
        <end position="317"/>
    </location>
</feature>
<reference evidence="10" key="1">
    <citation type="submission" date="2023-08" db="EMBL/GenBank/DDBJ databases">
        <title>Reference Genome Resource for the Citrus Pathogen Phytophthora citrophthora.</title>
        <authorList>
            <person name="Moller H."/>
            <person name="Coetzee B."/>
            <person name="Rose L.J."/>
            <person name="Van Niekerk J.M."/>
        </authorList>
    </citation>
    <scope>NUCLEOTIDE SEQUENCE</scope>
    <source>
        <strain evidence="10">STE-U-9442</strain>
    </source>
</reference>
<evidence type="ECO:0000313" key="11">
    <source>
        <dbReference type="Proteomes" id="UP001259832"/>
    </source>
</evidence>
<name>A0AAD9G268_9STRA</name>
<dbReference type="GO" id="GO:0004190">
    <property type="term" value="F:aspartic-type endopeptidase activity"/>
    <property type="evidence" value="ECO:0007669"/>
    <property type="project" value="InterPro"/>
</dbReference>
<dbReference type="PROSITE" id="PS00141">
    <property type="entry name" value="ASP_PROTEASE"/>
    <property type="match status" value="1"/>
</dbReference>
<evidence type="ECO:0000256" key="8">
    <source>
        <dbReference type="SAM" id="MobiDB-lite"/>
    </source>
</evidence>
<feature type="compositionally biased region" description="Polar residues" evidence="8">
    <location>
        <begin position="121"/>
        <end position="130"/>
    </location>
</feature>
<accession>A0AAD9G268</accession>
<evidence type="ECO:0000256" key="5">
    <source>
        <dbReference type="ARBA" id="ARBA00022759"/>
    </source>
</evidence>
<evidence type="ECO:0000256" key="1">
    <source>
        <dbReference type="ARBA" id="ARBA00012493"/>
    </source>
</evidence>
<keyword evidence="3" id="KW-0548">Nucleotidyltransferase</keyword>
<dbReference type="Pfam" id="PF17917">
    <property type="entry name" value="RT_RNaseH"/>
    <property type="match status" value="1"/>
</dbReference>
<dbReference type="InterPro" id="IPR001995">
    <property type="entry name" value="Peptidase_A2_cat"/>
</dbReference>
<dbReference type="InterPro" id="IPR050951">
    <property type="entry name" value="Retrovirus_Pol_polyprotein"/>
</dbReference>
<dbReference type="GO" id="GO:0003964">
    <property type="term" value="F:RNA-directed DNA polymerase activity"/>
    <property type="evidence" value="ECO:0007669"/>
    <property type="project" value="UniProtKB-KW"/>
</dbReference>
<feature type="domain" description="Peptidase A2" evidence="9">
    <location>
        <begin position="357"/>
        <end position="395"/>
    </location>
</feature>
<dbReference type="InterPro" id="IPR021109">
    <property type="entry name" value="Peptidase_aspartic_dom_sf"/>
</dbReference>
<organism evidence="10 11">
    <name type="scientific">Phytophthora citrophthora</name>
    <dbReference type="NCBI Taxonomy" id="4793"/>
    <lineage>
        <taxon>Eukaryota</taxon>
        <taxon>Sar</taxon>
        <taxon>Stramenopiles</taxon>
        <taxon>Oomycota</taxon>
        <taxon>Peronosporomycetes</taxon>
        <taxon>Peronosporales</taxon>
        <taxon>Peronosporaceae</taxon>
        <taxon>Phytophthora</taxon>
    </lineage>
</organism>
<dbReference type="CDD" id="cd00303">
    <property type="entry name" value="retropepsin_like"/>
    <property type="match status" value="1"/>
</dbReference>
<dbReference type="PROSITE" id="PS50175">
    <property type="entry name" value="ASP_PROT_RETROV"/>
    <property type="match status" value="1"/>
</dbReference>
<feature type="compositionally biased region" description="Acidic residues" evidence="8">
    <location>
        <begin position="61"/>
        <end position="70"/>
    </location>
</feature>
<gene>
    <name evidence="10" type="ORF">P3T76_013835</name>
</gene>
<dbReference type="AlphaFoldDB" id="A0AAD9G268"/>
<evidence type="ECO:0000256" key="3">
    <source>
        <dbReference type="ARBA" id="ARBA00022695"/>
    </source>
</evidence>
<evidence type="ECO:0000256" key="4">
    <source>
        <dbReference type="ARBA" id="ARBA00022722"/>
    </source>
</evidence>
<dbReference type="Gene3D" id="3.30.70.270">
    <property type="match status" value="2"/>
</dbReference>
<protein>
    <recommendedName>
        <fullName evidence="1">RNA-directed DNA polymerase</fullName>
        <ecNumber evidence="1">2.7.7.49</ecNumber>
    </recommendedName>
</protein>
<dbReference type="Proteomes" id="UP001259832">
    <property type="component" value="Unassembled WGS sequence"/>
</dbReference>
<feature type="region of interest" description="Disordered" evidence="8">
    <location>
        <begin position="661"/>
        <end position="695"/>
    </location>
</feature>
<proteinExistence type="predicted"/>
<dbReference type="PANTHER" id="PTHR37984:SF5">
    <property type="entry name" value="PROTEIN NYNRIN-LIKE"/>
    <property type="match status" value="1"/>
</dbReference>
<dbReference type="GO" id="GO:0006508">
    <property type="term" value="P:proteolysis"/>
    <property type="evidence" value="ECO:0007669"/>
    <property type="project" value="InterPro"/>
</dbReference>
<keyword evidence="4" id="KW-0540">Nuclease</keyword>
<evidence type="ECO:0000256" key="7">
    <source>
        <dbReference type="ARBA" id="ARBA00022918"/>
    </source>
</evidence>
<sequence>MRRFQRISDLENALQQDEDVWRTGDQEMTTTKPQDFRSDNIPRGQFKPKRMNRTYVVRDWDSEDSDDEDSENHKGSLKSDQDTRDQTGDIRLPNVTSESTRDENTAQTSSSTSTVPPSADWTPTLTNEEGWTTWDGVHRPSPRQDRQKRHENGGYWNKFCEKCQRSGHSEEDCWRDIMYDRCQERGHPSRMCRVPPCEVCGKVHPGTPCEDLKTLEALKQLARQGALKDMPNHLREKLLGDEADSGKPLTNVPVGWGSETLWASQYPRVMCSRPKLRRIQDKHQQYMTTLTQGSAVPPRNSGSRLPEISEDTDPIPNDTVSFRLKGGECYGWWEDNYPDRSKRDVVMVHGAVNDRRTKILLDTGATINILSYDVARKLGLKLKSHKQTKVSGMGGVPTYIGASAEIKLTLGPRVVCIVDVWVANIGEGIDALLGMGFMFAAGLRISAREGLVLLPDEVVVMMCNWEPGDYIGRNESVRPSEAVLLSPGEEVVVRIDYGPTNPQREVVWAGRGDHWVTQLIYAARSWPVAVRVVNISDKNTWVNELSDVARIVEYGFFPRHGRFVRPGSAAYRDWGVLILESTPSPETRKRMEREAKLKALMPQSPCVDRPDYTWPTEILQRPRFDNARVQFVKSDLTPAAKREVADSLDASVDTRDLEVFSRSVSHSNSGGSSVNSGDDSPDSESESPTKDFQTPQLPAADLDLMDESWDIPIQGMPGTPVGKLRMEYERCMRVSSEELDLEPGVYMREGTDLLAQLRDQLVMLPELEELTPECDIDSADVGEPGKTTPEMEKKLRDILKHHRKIFLGDGNAAPALARGVRNIPAPTCMGPVLGRSLYIDDIAHGAPTWDQLCEDLNALLFRLRYWNISVKSEFGKLPIPYLSHEISAEGLRATPKIVKGVEELPFPSTLKGVQSFMGSLNYYNKFIEDLPVIAATLYELTDEQIRAGRELACAKEALKILKRKIVSTPLFRHPDRTRAFVIIPHANPWAASAFLGQGYDGVIHPVRFTGRVLNDAELRYHIAEKEVIAILRVLENFRALVESSPVIVVYTRYSVLKWLLTSNSTDGRNVKWGLKLSHWDLEIRRIQRDEDGLPAILGAGITPREHLDEVCNGST</sequence>
<dbReference type="InterPro" id="IPR043128">
    <property type="entry name" value="Rev_trsase/Diguanyl_cyclase"/>
</dbReference>
<feature type="compositionally biased region" description="Low complexity" evidence="8">
    <location>
        <begin position="661"/>
        <end position="678"/>
    </location>
</feature>
<feature type="compositionally biased region" description="Basic and acidic residues" evidence="8">
    <location>
        <begin position="136"/>
        <end position="150"/>
    </location>
</feature>
<dbReference type="Gene3D" id="2.40.70.10">
    <property type="entry name" value="Acid Proteases"/>
    <property type="match status" value="1"/>
</dbReference>
<dbReference type="GO" id="GO:0004519">
    <property type="term" value="F:endonuclease activity"/>
    <property type="evidence" value="ECO:0007669"/>
    <property type="project" value="UniProtKB-KW"/>
</dbReference>